<evidence type="ECO:0000256" key="1">
    <source>
        <dbReference type="ARBA" id="ARBA00022737"/>
    </source>
</evidence>
<gene>
    <name evidence="3" type="ORF">D9611_011683</name>
</gene>
<dbReference type="InterPro" id="IPR027417">
    <property type="entry name" value="P-loop_NTPase"/>
</dbReference>
<dbReference type="AlphaFoldDB" id="A0A8H5C5B3"/>
<dbReference type="SUPFAM" id="SSF52540">
    <property type="entry name" value="P-loop containing nucleoside triphosphate hydrolases"/>
    <property type="match status" value="1"/>
</dbReference>
<accession>A0A8H5C5B3</accession>
<reference evidence="3 4" key="1">
    <citation type="journal article" date="2020" name="ISME J.">
        <title>Uncovering the hidden diversity of litter-decomposition mechanisms in mushroom-forming fungi.</title>
        <authorList>
            <person name="Floudas D."/>
            <person name="Bentzer J."/>
            <person name="Ahren D."/>
            <person name="Johansson T."/>
            <person name="Persson P."/>
            <person name="Tunlid A."/>
        </authorList>
    </citation>
    <scope>NUCLEOTIDE SEQUENCE [LARGE SCALE GENOMIC DNA]</scope>
    <source>
        <strain evidence="3 4">CBS 175.51</strain>
    </source>
</reference>
<keyword evidence="4" id="KW-1185">Reference proteome</keyword>
<evidence type="ECO:0000313" key="4">
    <source>
        <dbReference type="Proteomes" id="UP000541558"/>
    </source>
</evidence>
<dbReference type="Gene3D" id="3.40.50.300">
    <property type="entry name" value="P-loop containing nucleotide triphosphate hydrolases"/>
    <property type="match status" value="1"/>
</dbReference>
<dbReference type="EMBL" id="JAACJK010000063">
    <property type="protein sequence ID" value="KAF5335346.1"/>
    <property type="molecule type" value="Genomic_DNA"/>
</dbReference>
<dbReference type="OrthoDB" id="163438at2759"/>
<dbReference type="Proteomes" id="UP000541558">
    <property type="component" value="Unassembled WGS sequence"/>
</dbReference>
<comment type="caution">
    <text evidence="3">The sequence shown here is derived from an EMBL/GenBank/DDBJ whole genome shotgun (WGS) entry which is preliminary data.</text>
</comment>
<feature type="domain" description="Nephrocystin 3-like N-terminal" evidence="2">
    <location>
        <begin position="75"/>
        <end position="222"/>
    </location>
</feature>
<dbReference type="PANTHER" id="PTHR10039:SF14">
    <property type="entry name" value="NACHT DOMAIN-CONTAINING PROTEIN"/>
    <property type="match status" value="1"/>
</dbReference>
<keyword evidence="1" id="KW-0677">Repeat</keyword>
<evidence type="ECO:0000259" key="2">
    <source>
        <dbReference type="Pfam" id="PF24883"/>
    </source>
</evidence>
<dbReference type="PANTHER" id="PTHR10039">
    <property type="entry name" value="AMELOGENIN"/>
    <property type="match status" value="1"/>
</dbReference>
<evidence type="ECO:0000313" key="3">
    <source>
        <dbReference type="EMBL" id="KAF5335346.1"/>
    </source>
</evidence>
<name>A0A8H5C5B3_9AGAR</name>
<dbReference type="InterPro" id="IPR056884">
    <property type="entry name" value="NPHP3-like_N"/>
</dbReference>
<organism evidence="3 4">
    <name type="scientific">Ephemerocybe angulata</name>
    <dbReference type="NCBI Taxonomy" id="980116"/>
    <lineage>
        <taxon>Eukaryota</taxon>
        <taxon>Fungi</taxon>
        <taxon>Dikarya</taxon>
        <taxon>Basidiomycota</taxon>
        <taxon>Agaricomycotina</taxon>
        <taxon>Agaricomycetes</taxon>
        <taxon>Agaricomycetidae</taxon>
        <taxon>Agaricales</taxon>
        <taxon>Agaricineae</taxon>
        <taxon>Psathyrellaceae</taxon>
        <taxon>Ephemerocybe</taxon>
    </lineage>
</organism>
<protein>
    <recommendedName>
        <fullName evidence="2">Nephrocystin 3-like N-terminal domain-containing protein</fullName>
    </recommendedName>
</protein>
<sequence length="636" mass="72418">MPSSVSHFENAQNFKVEKLQINTNVSYAHSDCPSRSPSKSPLECLVDNMATGAVHDSAERCDAPKCHPETRIAVQEEILSWISHGDADVQPKKILWITGPAGTGKTAILGSIADNCQDMGLLAASFFFSSSSVSTNRRSKRYLIPTIAYQLLQNRKTALVGQQALSFIERNPAIFEKRLKEQLEELILKPLRTLKRQPGTDPYQGWPKVVVIDGLDECEAEQYHDPLHPASGSARRAKEDDHAEILSVLVQATEDPAFPFRIVVASRPERAIRQFFNELGSASQELFLDEKYDPDADITLFFTSKFAEIRRRYKLPQHWPNDRIISILVENASGQFIYAATVMRFIESPPHPPQIQLECVLRSRAVDGTSPFAPLDSLYRCILQTSPNPPLSVQWLYAIDHLRSAQADFVQQFLESTPGEAEYLLGSLSSILTVVVNFGSWYTFYHKSFVDFLEDRSRSTTFYIDRESRKAFCQRRYLRVLKNKGPMTPIKDRLESEAFLRQYTRLGKTGFLCASASQFTLIERELVLCDAAWWLQTFFDTSESRKSTSYWDFLHIQDLFEHVHVWCHWYKCRPAFPVKAELLWNRFDHRVDWTGTLCPIVESESGSPVSYSTLHSASSADGPSRGILYKQRDSCQ</sequence>
<proteinExistence type="predicted"/>
<dbReference type="Pfam" id="PF24883">
    <property type="entry name" value="NPHP3_N"/>
    <property type="match status" value="1"/>
</dbReference>